<evidence type="ECO:0000313" key="3">
    <source>
        <dbReference type="EMBL" id="TLD69400.1"/>
    </source>
</evidence>
<protein>
    <submittedName>
        <fullName evidence="3">Glucoamylase</fullName>
    </submittedName>
</protein>
<dbReference type="InterPro" id="IPR012341">
    <property type="entry name" value="6hp_glycosidase-like_sf"/>
</dbReference>
<evidence type="ECO:0000259" key="1">
    <source>
        <dbReference type="Pfam" id="PF00723"/>
    </source>
</evidence>
<keyword evidence="4" id="KW-1185">Reference proteome</keyword>
<organism evidence="3 4">
    <name type="scientific">Phragmitibacter flavus</name>
    <dbReference type="NCBI Taxonomy" id="2576071"/>
    <lineage>
        <taxon>Bacteria</taxon>
        <taxon>Pseudomonadati</taxon>
        <taxon>Verrucomicrobiota</taxon>
        <taxon>Verrucomicrobiia</taxon>
        <taxon>Verrucomicrobiales</taxon>
        <taxon>Verrucomicrobiaceae</taxon>
        <taxon>Phragmitibacter</taxon>
    </lineage>
</organism>
<dbReference type="CDD" id="cd07430">
    <property type="entry name" value="GH15_N"/>
    <property type="match status" value="1"/>
</dbReference>
<dbReference type="GO" id="GO:0030246">
    <property type="term" value="F:carbohydrate binding"/>
    <property type="evidence" value="ECO:0007669"/>
    <property type="project" value="InterPro"/>
</dbReference>
<proteinExistence type="predicted"/>
<dbReference type="Pfam" id="PF00723">
    <property type="entry name" value="Glyco_hydro_15"/>
    <property type="match status" value="1"/>
</dbReference>
<dbReference type="SUPFAM" id="SSF74650">
    <property type="entry name" value="Galactose mutarotase-like"/>
    <property type="match status" value="1"/>
</dbReference>
<accession>A0A5R8KAQ9</accession>
<sequence length="789" mass="87601">MSDDAHCLAAPGAPGLEPRWTSSSKVGVGTAYHTSCRVWFTLSHGIVNEIYWPTIDTPQVRDFGFLITDGESFVHEEKRDLLHEVEYPEKDCLFYRLTNSDKDGRYRLVKEVLADPHRSVVLVKSRLEVLDEALKGKLRVFALMAPHLEGRGKGNSAWVCDFAGRRLLRAERGRTFLALGCDRDFVKRSAGFVGVSDGWQDVMQHRGMEWEYGKAENGNVALTGEIDLSEGLEWTCGISLSASGVHAATCLLQSLAVPFEEKRVEYCQQWRRAEADEKDDLSGHTGDGGSMARLSRCVLLAHEDKVFAGAIIASLSIPWGDDRGDGEIGGYHLVWTRDLVQSASALLASGQLATPRHALIWLSCIQQEDGSFPQNSWMDGRPYWKGVQLDESAAPALLAWRLWRAGGMKDFNPMTVLTRSARFLMLQGPVTHQERWEEQSGYSPSTLAVVIAGLVCTAEFAGMAGDEEGAEFLLAYADWLNGHVDEWCACGEKDGRKAHYLRITPSSSVRPDAHPDPDSLEIQLANGGGKHLAREVVGGDFLHLVRLGLRAADEPLVLSSIEVMDEMIRHELPQGPGWRRYNFDGYGQRDDGEGFDEVGVGRCWPILTGERGHYELAAGRDPLPFIETMEKMANEGGMISEQLWDGEDQPGHGFKKGEPTGAAMPLCWSHAEYLSLVRSRRDGVVFDRIPACYERYVKLRTGYEMEMWTMNHRTRWVGYGKGLRLVLGEAAVVKVWGLGASEEEVLELEARGVETLNVWFVDVATEGLAAGARVRFEVGGEKGEVEVKR</sequence>
<evidence type="ECO:0000313" key="4">
    <source>
        <dbReference type="Proteomes" id="UP000306196"/>
    </source>
</evidence>
<dbReference type="Gene3D" id="2.70.98.10">
    <property type="match status" value="1"/>
</dbReference>
<dbReference type="PANTHER" id="PTHR31616">
    <property type="entry name" value="TREHALASE"/>
    <property type="match status" value="1"/>
</dbReference>
<dbReference type="InterPro" id="IPR015220">
    <property type="entry name" value="Glucodextranase_N"/>
</dbReference>
<dbReference type="InterPro" id="IPR011013">
    <property type="entry name" value="Gal_mutarotase_sf_dom"/>
</dbReference>
<dbReference type="GO" id="GO:0005975">
    <property type="term" value="P:carbohydrate metabolic process"/>
    <property type="evidence" value="ECO:0007669"/>
    <property type="project" value="InterPro"/>
</dbReference>
<dbReference type="GO" id="GO:0016757">
    <property type="term" value="F:glycosyltransferase activity"/>
    <property type="evidence" value="ECO:0007669"/>
    <property type="project" value="UniProtKB-ARBA"/>
</dbReference>
<dbReference type="RefSeq" id="WP_138087543.1">
    <property type="nucleotide sequence ID" value="NZ_VAUV01000013.1"/>
</dbReference>
<dbReference type="Gene3D" id="1.50.10.10">
    <property type="match status" value="1"/>
</dbReference>
<name>A0A5R8KAQ9_9BACT</name>
<dbReference type="SUPFAM" id="SSF48208">
    <property type="entry name" value="Six-hairpin glycosidases"/>
    <property type="match status" value="1"/>
</dbReference>
<feature type="domain" description="Glucodextranase N-terminal" evidence="2">
    <location>
        <begin position="10"/>
        <end position="272"/>
    </location>
</feature>
<feature type="domain" description="GH15-like" evidence="1">
    <location>
        <begin position="301"/>
        <end position="677"/>
    </location>
</feature>
<dbReference type="OrthoDB" id="3902805at2"/>
<dbReference type="InterPro" id="IPR008928">
    <property type="entry name" value="6-hairpin_glycosidase_sf"/>
</dbReference>
<reference evidence="3 4" key="1">
    <citation type="submission" date="2019-05" db="EMBL/GenBank/DDBJ databases">
        <title>Verrucobacter flavum gen. nov., sp. nov. a new member of the family Verrucomicrobiaceae.</title>
        <authorList>
            <person name="Szuroczki S."/>
            <person name="Abbaszade G."/>
            <person name="Szabo A."/>
            <person name="Felfoldi T."/>
            <person name="Schumann P."/>
            <person name="Boka K."/>
            <person name="Keki Z."/>
            <person name="Toumi M."/>
            <person name="Toth E."/>
        </authorList>
    </citation>
    <scope>NUCLEOTIDE SEQUENCE [LARGE SCALE GENOMIC DNA]</scope>
    <source>
        <strain evidence="3 4">MG-N-17</strain>
    </source>
</reference>
<dbReference type="AlphaFoldDB" id="A0A5R8KAQ9"/>
<dbReference type="GO" id="GO:0004553">
    <property type="term" value="F:hydrolase activity, hydrolyzing O-glycosyl compounds"/>
    <property type="evidence" value="ECO:0007669"/>
    <property type="project" value="TreeGrafter"/>
</dbReference>
<dbReference type="InterPro" id="IPR014718">
    <property type="entry name" value="GH-type_carb-bd"/>
</dbReference>
<dbReference type="EMBL" id="VAUV01000013">
    <property type="protein sequence ID" value="TLD69400.1"/>
    <property type="molecule type" value="Genomic_DNA"/>
</dbReference>
<dbReference type="Pfam" id="PF09137">
    <property type="entry name" value="Glucodextran_N"/>
    <property type="match status" value="1"/>
</dbReference>
<comment type="caution">
    <text evidence="3">The sequence shown here is derived from an EMBL/GenBank/DDBJ whole genome shotgun (WGS) entry which is preliminary data.</text>
</comment>
<dbReference type="Proteomes" id="UP000306196">
    <property type="component" value="Unassembled WGS sequence"/>
</dbReference>
<dbReference type="InterPro" id="IPR011613">
    <property type="entry name" value="GH15-like"/>
</dbReference>
<gene>
    <name evidence="3" type="ORF">FEM03_17280</name>
</gene>
<evidence type="ECO:0000259" key="2">
    <source>
        <dbReference type="Pfam" id="PF09137"/>
    </source>
</evidence>
<dbReference type="PANTHER" id="PTHR31616:SF0">
    <property type="entry name" value="GLUCAN 1,4-ALPHA-GLUCOSIDASE"/>
    <property type="match status" value="1"/>
</dbReference>